<feature type="transmembrane region" description="Helical" evidence="6">
    <location>
        <begin position="306"/>
        <end position="328"/>
    </location>
</feature>
<dbReference type="PROSITE" id="PS51746">
    <property type="entry name" value="PPM_2"/>
    <property type="match status" value="1"/>
</dbReference>
<evidence type="ECO:0000256" key="1">
    <source>
        <dbReference type="ARBA" id="ARBA00004370"/>
    </source>
</evidence>
<dbReference type="SUPFAM" id="SSF81606">
    <property type="entry name" value="PP2C-like"/>
    <property type="match status" value="1"/>
</dbReference>
<dbReference type="CDD" id="cd16936">
    <property type="entry name" value="HATPase_RsbW-like"/>
    <property type="match status" value="1"/>
</dbReference>
<keyword evidence="2" id="KW-0597">Phosphoprotein</keyword>
<dbReference type="Pfam" id="PF13581">
    <property type="entry name" value="HATPase_c_2"/>
    <property type="match status" value="1"/>
</dbReference>
<keyword evidence="10" id="KW-1185">Reference proteome</keyword>
<evidence type="ECO:0000256" key="3">
    <source>
        <dbReference type="ARBA" id="ARBA00022679"/>
    </source>
</evidence>
<dbReference type="Pfam" id="PF00672">
    <property type="entry name" value="HAMP"/>
    <property type="match status" value="1"/>
</dbReference>
<dbReference type="InterPro" id="IPR003660">
    <property type="entry name" value="HAMP_dom"/>
</dbReference>
<dbReference type="GO" id="GO:0016301">
    <property type="term" value="F:kinase activity"/>
    <property type="evidence" value="ECO:0007669"/>
    <property type="project" value="UniProtKB-KW"/>
</dbReference>
<sequence>MKNWQLHFRLMFSVGFIVAIGVVLITAYNYQIAREYIISETRLKAINQVSLSVNELLAELAGVQKSTELLAQVVQDFTGSETKLRELLKNAISTNANLFGGAIAINPKLADMRGGFAPYYYHQSQMVRYANLAEMNADYEDQGWYREVAEKGQPIWSEPYFDDKGGMIHMITYAVPVFRTIEGERQLYAVVTGDVSLELINNIIQRLQLGKTGYAFLLDENGRVLSEPNDKYLLQPFSELLNQYQADPEWHQLLAEMLAGKEGLTQAPCIRSNDECIVAYVPLSITGWPIGLLYPESELLSQLHQYTLQFSIMSATALLTLLLVIGFVTRQVTYPLSELSDAARHIGAGQFNRRLPRLRRRDEIGTLIRAFDRMQKQLKDYVGQLESETANRNRLEGELGAASKIQMDMLYGQGLAQVHEKAFRLWAHLLPAKTVGGDFYDYSVRNNTLTFVVGDVSDKGVGAALFMAKAISLFRQQVSAQLPIDEMIAELNEGLMAHNDACMFVTLLCGQLDLASGQLNYVCAGHQAPLLIRKGKAGLLKTERQSALGLLEDIQYPTNTVQLNSGDKLFLFTDGIDEAFNQQHEIYGVERLQLLLAETAAEPVEAIGEACFHAVHQFSGDNEQSDDMTVMVVEFQPTSQFIIEHAFEQQAVRRFVLANELSSIQQAFKHLDAFCIEYQLSDSHAGELKLLTEEILNNAISYGQMRADDNLVWQLVKVSNGVLMEFIDVGIAYNPLVDAPPPELFDHQDEVPIGGLGVHLVKAISHQQAYARKGRCNHLAVFYRFEQAG</sequence>
<dbReference type="Gene3D" id="3.60.40.10">
    <property type="entry name" value="PPM-type phosphatase domain"/>
    <property type="match status" value="1"/>
</dbReference>
<name>A0A5S9MNX2_9GAMM</name>
<dbReference type="SMART" id="SM00331">
    <property type="entry name" value="PP2C_SIG"/>
    <property type="match status" value="1"/>
</dbReference>
<dbReference type="PROSITE" id="PS50885">
    <property type="entry name" value="HAMP"/>
    <property type="match status" value="1"/>
</dbReference>
<dbReference type="EMBL" id="CACSIO010000001">
    <property type="protein sequence ID" value="CAA0078535.1"/>
    <property type="molecule type" value="Genomic_DNA"/>
</dbReference>
<keyword evidence="6" id="KW-0472">Membrane</keyword>
<feature type="transmembrane region" description="Helical" evidence="6">
    <location>
        <begin position="12"/>
        <end position="30"/>
    </location>
</feature>
<keyword evidence="4" id="KW-0418">Kinase</keyword>
<dbReference type="PANTHER" id="PTHR43156">
    <property type="entry name" value="STAGE II SPORULATION PROTEIN E-RELATED"/>
    <property type="match status" value="1"/>
</dbReference>
<dbReference type="GO" id="GO:0016791">
    <property type="term" value="F:phosphatase activity"/>
    <property type="evidence" value="ECO:0007669"/>
    <property type="project" value="TreeGrafter"/>
</dbReference>
<dbReference type="CDD" id="cd06225">
    <property type="entry name" value="HAMP"/>
    <property type="match status" value="1"/>
</dbReference>
<dbReference type="Gene3D" id="6.10.340.10">
    <property type="match status" value="1"/>
</dbReference>
<dbReference type="GO" id="GO:0007165">
    <property type="term" value="P:signal transduction"/>
    <property type="evidence" value="ECO:0007669"/>
    <property type="project" value="InterPro"/>
</dbReference>
<dbReference type="Gene3D" id="3.30.565.10">
    <property type="entry name" value="Histidine kinase-like ATPase, C-terminal domain"/>
    <property type="match status" value="1"/>
</dbReference>
<accession>A0A5S9MNX2</accession>
<dbReference type="Pfam" id="PF07228">
    <property type="entry name" value="SpoIIE"/>
    <property type="match status" value="1"/>
</dbReference>
<dbReference type="PANTHER" id="PTHR43156:SF2">
    <property type="entry name" value="STAGE II SPORULATION PROTEIN E"/>
    <property type="match status" value="1"/>
</dbReference>
<comment type="subcellular location">
    <subcellularLocation>
        <location evidence="1">Membrane</location>
    </subcellularLocation>
</comment>
<evidence type="ECO:0000256" key="5">
    <source>
        <dbReference type="ARBA" id="ARBA00022801"/>
    </source>
</evidence>
<evidence type="ECO:0000259" key="7">
    <source>
        <dbReference type="PROSITE" id="PS50885"/>
    </source>
</evidence>
<reference evidence="9 10" key="1">
    <citation type="submission" date="2019-11" db="EMBL/GenBank/DDBJ databases">
        <authorList>
            <person name="Holert J."/>
        </authorList>
    </citation>
    <scope>NUCLEOTIDE SEQUENCE [LARGE SCALE GENOMIC DNA]</scope>
    <source>
        <strain evidence="9">SB11_3</strain>
    </source>
</reference>
<dbReference type="SUPFAM" id="SSF158472">
    <property type="entry name" value="HAMP domain-like"/>
    <property type="match status" value="1"/>
</dbReference>
<dbReference type="AlphaFoldDB" id="A0A5S9MNX2"/>
<keyword evidence="5" id="KW-0378">Hydrolase</keyword>
<dbReference type="InterPro" id="IPR001932">
    <property type="entry name" value="PPM-type_phosphatase-like_dom"/>
</dbReference>
<dbReference type="Proteomes" id="UP000441399">
    <property type="component" value="Unassembled WGS sequence"/>
</dbReference>
<keyword evidence="6" id="KW-0812">Transmembrane</keyword>
<organism evidence="9 10">
    <name type="scientific">BD1-7 clade bacterium</name>
    <dbReference type="NCBI Taxonomy" id="2029982"/>
    <lineage>
        <taxon>Bacteria</taxon>
        <taxon>Pseudomonadati</taxon>
        <taxon>Pseudomonadota</taxon>
        <taxon>Gammaproteobacteria</taxon>
        <taxon>Cellvibrionales</taxon>
        <taxon>Spongiibacteraceae</taxon>
        <taxon>BD1-7 clade</taxon>
    </lineage>
</organism>
<evidence type="ECO:0000256" key="4">
    <source>
        <dbReference type="ARBA" id="ARBA00022777"/>
    </source>
</evidence>
<feature type="domain" description="PPM-type phosphatase" evidence="8">
    <location>
        <begin position="415"/>
        <end position="635"/>
    </location>
</feature>
<evidence type="ECO:0000256" key="2">
    <source>
        <dbReference type="ARBA" id="ARBA00022553"/>
    </source>
</evidence>
<dbReference type="InterPro" id="IPR052016">
    <property type="entry name" value="Bact_Sigma-Reg"/>
</dbReference>
<dbReference type="GO" id="GO:0016020">
    <property type="term" value="C:membrane"/>
    <property type="evidence" value="ECO:0007669"/>
    <property type="project" value="UniProtKB-SubCell"/>
</dbReference>
<dbReference type="InterPro" id="IPR036457">
    <property type="entry name" value="PPM-type-like_dom_sf"/>
</dbReference>
<keyword evidence="3" id="KW-0808">Transferase</keyword>
<evidence type="ECO:0000313" key="10">
    <source>
        <dbReference type="Proteomes" id="UP000441399"/>
    </source>
</evidence>
<dbReference type="Gene3D" id="3.30.450.20">
    <property type="entry name" value="PAS domain"/>
    <property type="match status" value="2"/>
</dbReference>
<evidence type="ECO:0000256" key="6">
    <source>
        <dbReference type="SAM" id="Phobius"/>
    </source>
</evidence>
<dbReference type="SMART" id="SM00304">
    <property type="entry name" value="HAMP"/>
    <property type="match status" value="1"/>
</dbReference>
<evidence type="ECO:0000313" key="9">
    <source>
        <dbReference type="EMBL" id="CAA0078535.1"/>
    </source>
</evidence>
<feature type="domain" description="HAMP" evidence="7">
    <location>
        <begin position="330"/>
        <end position="383"/>
    </location>
</feature>
<dbReference type="InterPro" id="IPR036890">
    <property type="entry name" value="HATPase_C_sf"/>
</dbReference>
<evidence type="ECO:0000259" key="8">
    <source>
        <dbReference type="PROSITE" id="PS51746"/>
    </source>
</evidence>
<dbReference type="Pfam" id="PF22673">
    <property type="entry name" value="MCP-like_PDC_1"/>
    <property type="match status" value="1"/>
</dbReference>
<protein>
    <submittedName>
        <fullName evidence="9">Methyl-accepting chemotaxis protein McpA</fullName>
    </submittedName>
</protein>
<dbReference type="CDD" id="cd12912">
    <property type="entry name" value="PDC2_MCP_like"/>
    <property type="match status" value="1"/>
</dbReference>
<dbReference type="OrthoDB" id="9811749at2"/>
<gene>
    <name evidence="9" type="primary">mcpA</name>
    <name evidence="9" type="ORF">OPDIPICF_00008</name>
</gene>
<dbReference type="InterPro" id="IPR003594">
    <property type="entry name" value="HATPase_dom"/>
</dbReference>
<proteinExistence type="predicted"/>
<dbReference type="CDD" id="cd12913">
    <property type="entry name" value="PDC1_MCP_like"/>
    <property type="match status" value="1"/>
</dbReference>
<keyword evidence="6" id="KW-1133">Transmembrane helix</keyword>